<keyword evidence="1" id="KW-0812">Transmembrane</keyword>
<name>A0A914P9E9_9BILA</name>
<reference evidence="3" key="1">
    <citation type="submission" date="2022-11" db="UniProtKB">
        <authorList>
            <consortium name="WormBaseParasite"/>
        </authorList>
    </citation>
    <scope>IDENTIFICATION</scope>
</reference>
<dbReference type="WBParaSite" id="PDA_v2.g14690.t1">
    <property type="protein sequence ID" value="PDA_v2.g14690.t1"/>
    <property type="gene ID" value="PDA_v2.g14690"/>
</dbReference>
<evidence type="ECO:0000313" key="2">
    <source>
        <dbReference type="Proteomes" id="UP000887578"/>
    </source>
</evidence>
<sequence length="382" mass="43765">MPKLNNDILREILEKIIKDNSNQTNNLPMAMYKFGLIGKQNLLVLMEFFENATECYIDKDCYIAKNRRSSLIIGAFAFASVYLLSMMKNIGQSTKSLTIHDEPDSTKPIIDAICEAKRLEELGLADFAGASSFQRIIKECSKSLKKATICVNSNIPHIGDLDGLCLNELIIETDLNNDLNDFLKEKCCRTKSLVFDLYQFLQTSSFNWEHLLQSFSGIQNPTLESVKEFKLLLEIDEYAEEIRLTEFIKNVAQTFPNLELLNIEKQIPTQLQYGYNALDYYNLLYGQFNSFLYNFKANILWTVSQRCQQGSLQALKQNIISQSPEFTVTKEDDVHITLLCCNQISEYKQLTFKIHIIANSSSLNSNEETLLVEMNNFDFADV</sequence>
<protein>
    <submittedName>
        <fullName evidence="3">Uncharacterized protein</fullName>
    </submittedName>
</protein>
<accession>A0A914P9E9</accession>
<keyword evidence="1" id="KW-1133">Transmembrane helix</keyword>
<proteinExistence type="predicted"/>
<dbReference type="Proteomes" id="UP000887578">
    <property type="component" value="Unplaced"/>
</dbReference>
<evidence type="ECO:0000256" key="1">
    <source>
        <dbReference type="SAM" id="Phobius"/>
    </source>
</evidence>
<dbReference type="AlphaFoldDB" id="A0A914P9E9"/>
<evidence type="ECO:0000313" key="3">
    <source>
        <dbReference type="WBParaSite" id="PDA_v2.g14690.t1"/>
    </source>
</evidence>
<keyword evidence="1" id="KW-0472">Membrane</keyword>
<organism evidence="2 3">
    <name type="scientific">Panagrolaimus davidi</name>
    <dbReference type="NCBI Taxonomy" id="227884"/>
    <lineage>
        <taxon>Eukaryota</taxon>
        <taxon>Metazoa</taxon>
        <taxon>Ecdysozoa</taxon>
        <taxon>Nematoda</taxon>
        <taxon>Chromadorea</taxon>
        <taxon>Rhabditida</taxon>
        <taxon>Tylenchina</taxon>
        <taxon>Panagrolaimomorpha</taxon>
        <taxon>Panagrolaimoidea</taxon>
        <taxon>Panagrolaimidae</taxon>
        <taxon>Panagrolaimus</taxon>
    </lineage>
</organism>
<keyword evidence="2" id="KW-1185">Reference proteome</keyword>
<feature type="transmembrane region" description="Helical" evidence="1">
    <location>
        <begin position="69"/>
        <end position="87"/>
    </location>
</feature>